<dbReference type="NCBIfam" id="NF038232">
    <property type="entry name" value="STM3845_fam"/>
    <property type="match status" value="1"/>
</dbReference>
<organism evidence="1 2">
    <name type="scientific">Shewanella eurypsychrophilus</name>
    <dbReference type="NCBI Taxonomy" id="2593656"/>
    <lineage>
        <taxon>Bacteria</taxon>
        <taxon>Pseudomonadati</taxon>
        <taxon>Pseudomonadota</taxon>
        <taxon>Gammaproteobacteria</taxon>
        <taxon>Alteromonadales</taxon>
        <taxon>Shewanellaceae</taxon>
        <taxon>Shewanella</taxon>
    </lineage>
</organism>
<proteinExistence type="predicted"/>
<dbReference type="EMBL" id="CP045503">
    <property type="protein sequence ID" value="QPG56496.1"/>
    <property type="molecule type" value="Genomic_DNA"/>
</dbReference>
<reference evidence="1" key="1">
    <citation type="submission" date="2021-07" db="EMBL/GenBank/DDBJ databases">
        <title>Shewanella sp. YLB-07 whole genome sequence.</title>
        <authorList>
            <person name="Yu L."/>
        </authorList>
    </citation>
    <scope>NUCLEOTIDE SEQUENCE</scope>
    <source>
        <strain evidence="1">YLB-08</strain>
    </source>
</reference>
<name>A0ABX6V1M3_9GAMM</name>
<gene>
    <name evidence="1" type="ORF">FM038_002945</name>
</gene>
<dbReference type="Proteomes" id="UP000316416">
    <property type="component" value="Chromosome"/>
</dbReference>
<accession>A0ABX6V1M3</accession>
<dbReference type="InterPro" id="IPR049725">
    <property type="entry name" value="STM3845-like"/>
</dbReference>
<dbReference type="RefSeq" id="WP_142871879.1">
    <property type="nucleotide sequence ID" value="NZ_CP045503.2"/>
</dbReference>
<evidence type="ECO:0000313" key="2">
    <source>
        <dbReference type="Proteomes" id="UP000316416"/>
    </source>
</evidence>
<sequence length="331" mass="38102">MFSENISAFFQNINLEKMRLADVPICVFFCGGENRIDSSEDTIPSMRYMVLQKIKADDPTLFRQIVLAESFQDWINQDVDITNLIDLEVLLAELATLVVLIVEGPGAYAELGVFSVIESIQKKLLPIVNTTVIQERSFVNYGPIDYLKNEKPETEISELTWKVHIESSDNKILSSIDTSDSNLEATVGVIIEDINDSLNKKNVESPLINIEMKGHVFILIHEIVYLLQAVLAKEVKFILGNFFNINYETKYIRKILYILTKLNFVEKSKIKKNDNLYYLSKTNHSLFKYSYKSSDESLKKDNFVSHILLHYFEEPKEKRRLLAINNRAQGE</sequence>
<evidence type="ECO:0000313" key="1">
    <source>
        <dbReference type="EMBL" id="QPG56496.1"/>
    </source>
</evidence>
<keyword evidence="2" id="KW-1185">Reference proteome</keyword>
<protein>
    <submittedName>
        <fullName evidence="1">Retron St85 family effector protein</fullName>
    </submittedName>
</protein>